<feature type="domain" description="Sulfatase N-terminal" evidence="7">
    <location>
        <begin position="21"/>
        <end position="368"/>
    </location>
</feature>
<dbReference type="CDD" id="cd16030">
    <property type="entry name" value="iduronate-2-sulfatase"/>
    <property type="match status" value="1"/>
</dbReference>
<dbReference type="Pfam" id="PF00884">
    <property type="entry name" value="Sulfatase"/>
    <property type="match status" value="1"/>
</dbReference>
<reference evidence="8 9" key="1">
    <citation type="submission" date="2020-07" db="EMBL/GenBank/DDBJ databases">
        <title>Thermogemmata thermophila gen. nov., sp. nov., a novel moderate thermophilic planctomycete from a Kamchatka hot spring.</title>
        <authorList>
            <person name="Elcheninov A.G."/>
            <person name="Podosokorskaya O.A."/>
            <person name="Kovaleva O.L."/>
            <person name="Novikov A."/>
            <person name="Bonch-Osmolovskaya E.A."/>
            <person name="Toshchakov S.V."/>
            <person name="Kublanov I.V."/>
        </authorList>
    </citation>
    <scope>NUCLEOTIDE SEQUENCE [LARGE SCALE GENOMIC DNA]</scope>
    <source>
        <strain evidence="8 9">2918</strain>
    </source>
</reference>
<keyword evidence="4" id="KW-0732">Signal</keyword>
<dbReference type="GO" id="GO:0005737">
    <property type="term" value="C:cytoplasm"/>
    <property type="evidence" value="ECO:0007669"/>
    <property type="project" value="TreeGrafter"/>
</dbReference>
<evidence type="ECO:0000313" key="8">
    <source>
        <dbReference type="EMBL" id="MBA2227121.1"/>
    </source>
</evidence>
<sequence>MASGLLLGGGGIATAADEKMNVLLIVSDDLTNNALGCYGSRLGRTPHIDRLASRGVRFDRAYCQFPLCNPSRASFMTGLRPDHTRVHDNAVHFRKNIPDVQTLPQTFRKAGYFVARVGKIYHYGVPGQIGTDGLDDPPSWEKVINPRGRDKDDEDNNLIFTLNPKLKGSARYGGILSWHASDGSDEEQTDGKIATEIIRLLEANKDRPFFLACGFFRPHTPYVAPKKYFTLFPPDKFTLPVIPPDLRMVHPAPAFASAQKIQDAMTDAQRREALQAYFAATTFMDAQAGRVLEALERLQLHKKTIVVFLSDHGYHLGEHGLWQKMSLFENSARVPLIIYDPRAKGNGQACPRTVELTDLHATLADLAGLPAPKTDGRSLRPLLDNPAAAWDRPALTQVTRGTKDQQFFGYSIRTERYRYTEWDRGQRGMQLLDYEKDPAESKNFAKDPAYADILRQMQQLLRQQQEASR</sequence>
<keyword evidence="6" id="KW-0106">Calcium</keyword>
<dbReference type="InterPro" id="IPR017850">
    <property type="entry name" value="Alkaline_phosphatase_core_sf"/>
</dbReference>
<dbReference type="PANTHER" id="PTHR45953:SF1">
    <property type="entry name" value="IDURONATE 2-SULFATASE"/>
    <property type="match status" value="1"/>
</dbReference>
<accession>A0A7V9ACC2</accession>
<dbReference type="Proteomes" id="UP000542342">
    <property type="component" value="Unassembled WGS sequence"/>
</dbReference>
<protein>
    <submittedName>
        <fullName evidence="8">Sulfatase</fullName>
    </submittedName>
</protein>
<dbReference type="Gene3D" id="3.40.720.10">
    <property type="entry name" value="Alkaline Phosphatase, subunit A"/>
    <property type="match status" value="1"/>
</dbReference>
<dbReference type="PANTHER" id="PTHR45953">
    <property type="entry name" value="IDURONATE 2-SULFATASE"/>
    <property type="match status" value="1"/>
</dbReference>
<dbReference type="EMBL" id="JACEFB010000010">
    <property type="protein sequence ID" value="MBA2227121.1"/>
    <property type="molecule type" value="Genomic_DNA"/>
</dbReference>
<evidence type="ECO:0000256" key="4">
    <source>
        <dbReference type="ARBA" id="ARBA00022729"/>
    </source>
</evidence>
<dbReference type="InterPro" id="IPR000917">
    <property type="entry name" value="Sulfatase_N"/>
</dbReference>
<dbReference type="GO" id="GO:0046872">
    <property type="term" value="F:metal ion binding"/>
    <property type="evidence" value="ECO:0007669"/>
    <property type="project" value="UniProtKB-KW"/>
</dbReference>
<dbReference type="AlphaFoldDB" id="A0A7V9ACC2"/>
<dbReference type="SUPFAM" id="SSF53649">
    <property type="entry name" value="Alkaline phosphatase-like"/>
    <property type="match status" value="1"/>
</dbReference>
<keyword evidence="3" id="KW-0479">Metal-binding</keyword>
<name>A0A7V9ACC2_9BACT</name>
<comment type="caution">
    <text evidence="8">The sequence shown here is derived from an EMBL/GenBank/DDBJ whole genome shotgun (WGS) entry which is preliminary data.</text>
</comment>
<evidence type="ECO:0000313" key="9">
    <source>
        <dbReference type="Proteomes" id="UP000542342"/>
    </source>
</evidence>
<evidence type="ECO:0000256" key="1">
    <source>
        <dbReference type="ARBA" id="ARBA00001913"/>
    </source>
</evidence>
<evidence type="ECO:0000259" key="7">
    <source>
        <dbReference type="Pfam" id="PF00884"/>
    </source>
</evidence>
<organism evidence="8 9">
    <name type="scientific">Thermogemmata fonticola</name>
    <dbReference type="NCBI Taxonomy" id="2755323"/>
    <lineage>
        <taxon>Bacteria</taxon>
        <taxon>Pseudomonadati</taxon>
        <taxon>Planctomycetota</taxon>
        <taxon>Planctomycetia</taxon>
        <taxon>Gemmatales</taxon>
        <taxon>Gemmataceae</taxon>
        <taxon>Thermogemmata</taxon>
    </lineage>
</organism>
<proteinExistence type="inferred from homology"/>
<evidence type="ECO:0000256" key="6">
    <source>
        <dbReference type="ARBA" id="ARBA00022837"/>
    </source>
</evidence>
<keyword evidence="9" id="KW-1185">Reference proteome</keyword>
<dbReference type="InterPro" id="IPR035874">
    <property type="entry name" value="IDS"/>
</dbReference>
<comment type="similarity">
    <text evidence="2">Belongs to the sulfatase family.</text>
</comment>
<dbReference type="GO" id="GO:0004423">
    <property type="term" value="F:iduronate-2-sulfatase activity"/>
    <property type="evidence" value="ECO:0007669"/>
    <property type="project" value="InterPro"/>
</dbReference>
<evidence type="ECO:0000256" key="5">
    <source>
        <dbReference type="ARBA" id="ARBA00022801"/>
    </source>
</evidence>
<comment type="cofactor">
    <cofactor evidence="1">
        <name>Ca(2+)</name>
        <dbReference type="ChEBI" id="CHEBI:29108"/>
    </cofactor>
</comment>
<gene>
    <name evidence="8" type="ORF">H0921_13240</name>
</gene>
<evidence type="ECO:0000256" key="2">
    <source>
        <dbReference type="ARBA" id="ARBA00008779"/>
    </source>
</evidence>
<evidence type="ECO:0000256" key="3">
    <source>
        <dbReference type="ARBA" id="ARBA00022723"/>
    </source>
</evidence>
<keyword evidence="5" id="KW-0378">Hydrolase</keyword>